<dbReference type="RefSeq" id="XP_005761358.1">
    <property type="nucleotide sequence ID" value="XM_005761301.1"/>
</dbReference>
<reference evidence="3" key="1">
    <citation type="journal article" date="2013" name="Nature">
        <title>Pan genome of the phytoplankton Emiliania underpins its global distribution.</title>
        <authorList>
            <person name="Read B.A."/>
            <person name="Kegel J."/>
            <person name="Klute M.J."/>
            <person name="Kuo A."/>
            <person name="Lefebvre S.C."/>
            <person name="Maumus F."/>
            <person name="Mayer C."/>
            <person name="Miller J."/>
            <person name="Monier A."/>
            <person name="Salamov A."/>
            <person name="Young J."/>
            <person name="Aguilar M."/>
            <person name="Claverie J.M."/>
            <person name="Frickenhaus S."/>
            <person name="Gonzalez K."/>
            <person name="Herman E.K."/>
            <person name="Lin Y.C."/>
            <person name="Napier J."/>
            <person name="Ogata H."/>
            <person name="Sarno A.F."/>
            <person name="Shmutz J."/>
            <person name="Schroeder D."/>
            <person name="de Vargas C."/>
            <person name="Verret F."/>
            <person name="von Dassow P."/>
            <person name="Valentin K."/>
            <person name="Van de Peer Y."/>
            <person name="Wheeler G."/>
            <person name="Dacks J.B."/>
            <person name="Delwiche C.F."/>
            <person name="Dyhrman S.T."/>
            <person name="Glockner G."/>
            <person name="John U."/>
            <person name="Richards T."/>
            <person name="Worden A.Z."/>
            <person name="Zhang X."/>
            <person name="Grigoriev I.V."/>
            <person name="Allen A.E."/>
            <person name="Bidle K."/>
            <person name="Borodovsky M."/>
            <person name="Bowler C."/>
            <person name="Brownlee C."/>
            <person name="Cock J.M."/>
            <person name="Elias M."/>
            <person name="Gladyshev V.N."/>
            <person name="Groth M."/>
            <person name="Guda C."/>
            <person name="Hadaegh A."/>
            <person name="Iglesias-Rodriguez M.D."/>
            <person name="Jenkins J."/>
            <person name="Jones B.M."/>
            <person name="Lawson T."/>
            <person name="Leese F."/>
            <person name="Lindquist E."/>
            <person name="Lobanov A."/>
            <person name="Lomsadze A."/>
            <person name="Malik S.B."/>
            <person name="Marsh M.E."/>
            <person name="Mackinder L."/>
            <person name="Mock T."/>
            <person name="Mueller-Roeber B."/>
            <person name="Pagarete A."/>
            <person name="Parker M."/>
            <person name="Probert I."/>
            <person name="Quesneville H."/>
            <person name="Raines C."/>
            <person name="Rensing S.A."/>
            <person name="Riano-Pachon D.M."/>
            <person name="Richier S."/>
            <person name="Rokitta S."/>
            <person name="Shiraiwa Y."/>
            <person name="Soanes D.M."/>
            <person name="van der Giezen M."/>
            <person name="Wahlund T.M."/>
            <person name="Williams B."/>
            <person name="Wilson W."/>
            <person name="Wolfe G."/>
            <person name="Wurch L.L."/>
        </authorList>
    </citation>
    <scope>NUCLEOTIDE SEQUENCE</scope>
</reference>
<evidence type="ECO:0000256" key="1">
    <source>
        <dbReference type="SAM" id="SignalP"/>
    </source>
</evidence>
<evidence type="ECO:0000313" key="3">
    <source>
        <dbReference type="Proteomes" id="UP000013827"/>
    </source>
</evidence>
<keyword evidence="3" id="KW-1185">Reference proteome</keyword>
<evidence type="ECO:0008006" key="4">
    <source>
        <dbReference type="Google" id="ProtNLM"/>
    </source>
</evidence>
<keyword evidence="1" id="KW-0732">Signal</keyword>
<protein>
    <recommendedName>
        <fullName evidence="4">Glucuronosyltransferase</fullName>
    </recommendedName>
</protein>
<name>A0A0D3ICE4_EMIH1</name>
<dbReference type="Proteomes" id="UP000013827">
    <property type="component" value="Unassembled WGS sequence"/>
</dbReference>
<dbReference type="AlphaFoldDB" id="A0A0D3ICE4"/>
<dbReference type="GeneID" id="17255081"/>
<evidence type="ECO:0000313" key="2">
    <source>
        <dbReference type="EnsemblProtists" id="EOD08929"/>
    </source>
</evidence>
<sequence>MAAPGPLYCLTMFSVLALAAAGKHVAVFGGMMRSHHLTVVPLIEGLLEHGHDVSFVVPNTTEHRSYFPKGVGSATMVFLGTEDWAFDTLFSGPEYDFKNLP</sequence>
<dbReference type="EnsemblProtists" id="EOD08929">
    <property type="protein sequence ID" value="EOD08929"/>
    <property type="gene ID" value="EMIHUDRAFT_258080"/>
</dbReference>
<proteinExistence type="predicted"/>
<reference evidence="2" key="2">
    <citation type="submission" date="2024-10" db="UniProtKB">
        <authorList>
            <consortium name="EnsemblProtists"/>
        </authorList>
    </citation>
    <scope>IDENTIFICATION</scope>
</reference>
<dbReference type="SUPFAM" id="SSF53756">
    <property type="entry name" value="UDP-Glycosyltransferase/glycogen phosphorylase"/>
    <property type="match status" value="1"/>
</dbReference>
<dbReference type="HOGENOM" id="CLU_2299117_0_0_1"/>
<feature type="signal peptide" evidence="1">
    <location>
        <begin position="1"/>
        <end position="21"/>
    </location>
</feature>
<feature type="chain" id="PRO_5044291004" description="Glucuronosyltransferase" evidence="1">
    <location>
        <begin position="22"/>
        <end position="101"/>
    </location>
</feature>
<dbReference type="KEGG" id="ehx:EMIHUDRAFT_258080"/>
<accession>A0A0D3ICE4</accession>
<dbReference type="PaxDb" id="2903-EOD08929"/>
<organism evidence="2 3">
    <name type="scientific">Emiliania huxleyi (strain CCMP1516)</name>
    <dbReference type="NCBI Taxonomy" id="280463"/>
    <lineage>
        <taxon>Eukaryota</taxon>
        <taxon>Haptista</taxon>
        <taxon>Haptophyta</taxon>
        <taxon>Prymnesiophyceae</taxon>
        <taxon>Isochrysidales</taxon>
        <taxon>Noelaerhabdaceae</taxon>
        <taxon>Emiliania</taxon>
    </lineage>
</organism>